<protein>
    <submittedName>
        <fullName evidence="2">Uncharacterized protein</fullName>
    </submittedName>
</protein>
<evidence type="ECO:0000313" key="3">
    <source>
        <dbReference type="Proteomes" id="UP000499080"/>
    </source>
</evidence>
<dbReference type="OrthoDB" id="6077994at2759"/>
<feature type="region of interest" description="Disordered" evidence="1">
    <location>
        <begin position="130"/>
        <end position="341"/>
    </location>
</feature>
<sequence>MEQVRNKSRSLSLKESVTKPNVQRTRRRKCESESAAFSSTDDEGFEDKIIQLRERDLEKVIGQCVDRLIRESILTAVKSVKVDNLYEDVIKSLSRSASESSESSGGPETVQQKLHTDSVTEYADLQMVHTFEEEKLEDEELDETDDSKQQKDSEASSEVSDQFQPDIQSENDKKGCAKIEEGLKCQESDVTSTDKMVDPKESFETSESDNCLNPVIQAETETNDSTKSVEHCESSIEEQNQKTLTEVQASDSNQQDTIVESDTVSVEDKELQASDASEQMNETKEFQVNSVPTKGLNETEQNETFKETVEFSSQEEDHAPQNEGMEEVRESKDELVDETDDCRREVEEVKDTSVDGYHADLEESISLNSMASETSFENIIDSKADSRTISDDTMASTDEVSHGGQLDATLKNVTDESPKEQLDNKKASKNLSVEADLMAMSGDDFSHLLTTGESTVEESSTPASDLGENLPEQKPAEEEKKVNWKVGYLHVKLPHKSRHKGLKVSIESIVYLFAVY</sequence>
<dbReference type="AlphaFoldDB" id="A0A4Y2K660"/>
<feature type="compositionally biased region" description="Polar residues" evidence="1">
    <location>
        <begin position="274"/>
        <end position="299"/>
    </location>
</feature>
<feature type="compositionally biased region" description="Low complexity" evidence="1">
    <location>
        <begin position="452"/>
        <end position="461"/>
    </location>
</feature>
<feature type="region of interest" description="Disordered" evidence="1">
    <location>
        <begin position="452"/>
        <end position="479"/>
    </location>
</feature>
<feature type="compositionally biased region" description="Acidic residues" evidence="1">
    <location>
        <begin position="134"/>
        <end position="145"/>
    </location>
</feature>
<comment type="caution">
    <text evidence="2">The sequence shown here is derived from an EMBL/GenBank/DDBJ whole genome shotgun (WGS) entry which is preliminary data.</text>
</comment>
<organism evidence="2 3">
    <name type="scientific">Araneus ventricosus</name>
    <name type="common">Orbweaver spider</name>
    <name type="synonym">Epeira ventricosa</name>
    <dbReference type="NCBI Taxonomy" id="182803"/>
    <lineage>
        <taxon>Eukaryota</taxon>
        <taxon>Metazoa</taxon>
        <taxon>Ecdysozoa</taxon>
        <taxon>Arthropoda</taxon>
        <taxon>Chelicerata</taxon>
        <taxon>Arachnida</taxon>
        <taxon>Araneae</taxon>
        <taxon>Araneomorphae</taxon>
        <taxon>Entelegynae</taxon>
        <taxon>Araneoidea</taxon>
        <taxon>Araneidae</taxon>
        <taxon>Araneus</taxon>
    </lineage>
</organism>
<proteinExistence type="predicted"/>
<reference evidence="2 3" key="1">
    <citation type="journal article" date="2019" name="Sci. Rep.">
        <title>Orb-weaving spider Araneus ventricosus genome elucidates the spidroin gene catalogue.</title>
        <authorList>
            <person name="Kono N."/>
            <person name="Nakamura H."/>
            <person name="Ohtoshi R."/>
            <person name="Moran D.A.P."/>
            <person name="Shinohara A."/>
            <person name="Yoshida Y."/>
            <person name="Fujiwara M."/>
            <person name="Mori M."/>
            <person name="Tomita M."/>
            <person name="Arakawa K."/>
        </authorList>
    </citation>
    <scope>NUCLEOTIDE SEQUENCE [LARGE SCALE GENOMIC DNA]</scope>
</reference>
<dbReference type="Proteomes" id="UP000499080">
    <property type="component" value="Unassembled WGS sequence"/>
</dbReference>
<evidence type="ECO:0000256" key="1">
    <source>
        <dbReference type="SAM" id="MobiDB-lite"/>
    </source>
</evidence>
<feature type="region of interest" description="Disordered" evidence="1">
    <location>
        <begin position="393"/>
        <end position="429"/>
    </location>
</feature>
<evidence type="ECO:0000313" key="2">
    <source>
        <dbReference type="EMBL" id="GBM97429.1"/>
    </source>
</evidence>
<name>A0A4Y2K660_ARAVE</name>
<feature type="compositionally biased region" description="Basic and acidic residues" evidence="1">
    <location>
        <begin position="303"/>
        <end position="334"/>
    </location>
</feature>
<gene>
    <name evidence="2" type="ORF">AVEN_22183_1</name>
</gene>
<feature type="compositionally biased region" description="Polar residues" evidence="1">
    <location>
        <begin position="156"/>
        <end position="168"/>
    </location>
</feature>
<feature type="compositionally biased region" description="Polar residues" evidence="1">
    <location>
        <begin position="9"/>
        <end position="23"/>
    </location>
</feature>
<keyword evidence="3" id="KW-1185">Reference proteome</keyword>
<feature type="compositionally biased region" description="Basic and acidic residues" evidence="1">
    <location>
        <begin position="413"/>
        <end position="426"/>
    </location>
</feature>
<feature type="compositionally biased region" description="Basic and acidic residues" evidence="1">
    <location>
        <begin position="170"/>
        <end position="187"/>
    </location>
</feature>
<accession>A0A4Y2K660</accession>
<dbReference type="EMBL" id="BGPR01004231">
    <property type="protein sequence ID" value="GBM97429.1"/>
    <property type="molecule type" value="Genomic_DNA"/>
</dbReference>
<feature type="compositionally biased region" description="Polar residues" evidence="1">
    <location>
        <begin position="237"/>
        <end position="264"/>
    </location>
</feature>
<feature type="region of interest" description="Disordered" evidence="1">
    <location>
        <begin position="1"/>
        <end position="41"/>
    </location>
</feature>